<evidence type="ECO:0000313" key="2">
    <source>
        <dbReference type="Proteomes" id="UP000827976"/>
    </source>
</evidence>
<sequence length="718" mass="82582">MSTGSTNNLNQSQPDWSAESPTPDPVPNSANSGGGESKKRGPYKKRSLVWPHFKERYEGKLRYGECIYCEKRIATDGRNNGTTGLRNHITRCAKNPNNKNNNQATLCVRETENENGQTRTALLSWKFDAELIRKKIAYMVIVDELPFKHVEGIGFKEGMCAACPQFRMPSRWTVTRDCYELYLDERKKLKNLLRHNTSKICLTTDSWTSIQKINCMCLTAHFIDNDWNLNKKVLSFYPISSHKGVDIGQAIEKCLLEWGIDDVFTITVDNASSNDTAISYLRGKFVNWGKCVLERKWLHVRCVAHIINLVVNDGLKKIGNYIDYIRAAVRYVRQSPARLKKFRECAVVEKIESQKHLCLDCPTRWNSTYLMLDVAQTYERAFDRFALEDPYMIQDIDSIPTTTDWRKARYLNQFLKNFYELTLKVSGSKYVTCNTFFQDISGMNAVLTNMMENDNHEVADMAIGMKEKYDKYWGKIEKMNMLVFVASILDPRIKFEYVEFVLLKMYGQHDGTNVGALAKDALVQLFSEYKKLNSPLEANSQASSSKSGAIEKDALSIDMDAGKRIQDIYKEEFKKRKIEAGGRDSKTELDKYISEECEDEEDDFCILSWWKINSPRFPVLSKLARDVLVVPVSTVTSEAAFSTDGRVLDPFRSSLTPRIVQALICSQDWFRPSESKLNMEEELEDLEALEYGKVSLILCIYLFFVKLMCSVFYLWLQV</sequence>
<name>A0ACB7VE32_DIOAL</name>
<organism evidence="1 2">
    <name type="scientific">Dioscorea alata</name>
    <name type="common">Purple yam</name>
    <dbReference type="NCBI Taxonomy" id="55571"/>
    <lineage>
        <taxon>Eukaryota</taxon>
        <taxon>Viridiplantae</taxon>
        <taxon>Streptophyta</taxon>
        <taxon>Embryophyta</taxon>
        <taxon>Tracheophyta</taxon>
        <taxon>Spermatophyta</taxon>
        <taxon>Magnoliopsida</taxon>
        <taxon>Liliopsida</taxon>
        <taxon>Dioscoreales</taxon>
        <taxon>Dioscoreaceae</taxon>
        <taxon>Dioscorea</taxon>
    </lineage>
</organism>
<dbReference type="Proteomes" id="UP000827976">
    <property type="component" value="Chromosome 9"/>
</dbReference>
<reference evidence="2" key="1">
    <citation type="journal article" date="2022" name="Nat. Commun.">
        <title>Chromosome evolution and the genetic basis of agronomically important traits in greater yam.</title>
        <authorList>
            <person name="Bredeson J.V."/>
            <person name="Lyons J.B."/>
            <person name="Oniyinde I.O."/>
            <person name="Okereke N.R."/>
            <person name="Kolade O."/>
            <person name="Nnabue I."/>
            <person name="Nwadili C.O."/>
            <person name="Hribova E."/>
            <person name="Parker M."/>
            <person name="Nwogha J."/>
            <person name="Shu S."/>
            <person name="Carlson J."/>
            <person name="Kariba R."/>
            <person name="Muthemba S."/>
            <person name="Knop K."/>
            <person name="Barton G.J."/>
            <person name="Sherwood A.V."/>
            <person name="Lopez-Montes A."/>
            <person name="Asiedu R."/>
            <person name="Jamnadass R."/>
            <person name="Muchugi A."/>
            <person name="Goodstein D."/>
            <person name="Egesi C.N."/>
            <person name="Featherston J."/>
            <person name="Asfaw A."/>
            <person name="Simpson G.G."/>
            <person name="Dolezel J."/>
            <person name="Hendre P.S."/>
            <person name="Van Deynze A."/>
            <person name="Kumar P.L."/>
            <person name="Obidiegwu J.E."/>
            <person name="Bhattacharjee R."/>
            <person name="Rokhsar D.S."/>
        </authorList>
    </citation>
    <scope>NUCLEOTIDE SEQUENCE [LARGE SCALE GENOMIC DNA]</scope>
    <source>
        <strain evidence="2">cv. TDa95/00328</strain>
    </source>
</reference>
<proteinExistence type="predicted"/>
<keyword evidence="2" id="KW-1185">Reference proteome</keyword>
<gene>
    <name evidence="1" type="ORF">IHE45_09G035400</name>
</gene>
<evidence type="ECO:0000313" key="1">
    <source>
        <dbReference type="EMBL" id="KAH7672157.1"/>
    </source>
</evidence>
<protein>
    <submittedName>
        <fullName evidence="1">Tam3-transposase (Ac family) protein</fullName>
    </submittedName>
</protein>
<accession>A0ACB7VE32</accession>
<dbReference type="EMBL" id="CM037019">
    <property type="protein sequence ID" value="KAH7672157.1"/>
    <property type="molecule type" value="Genomic_DNA"/>
</dbReference>
<comment type="caution">
    <text evidence="1">The sequence shown here is derived from an EMBL/GenBank/DDBJ whole genome shotgun (WGS) entry which is preliminary data.</text>
</comment>